<dbReference type="Proteomes" id="UP000886653">
    <property type="component" value="Unassembled WGS sequence"/>
</dbReference>
<dbReference type="AlphaFoldDB" id="A0A9P6TDR8"/>
<keyword evidence="2" id="KW-1185">Reference proteome</keyword>
<protein>
    <submittedName>
        <fullName evidence="1">Uncharacterized protein</fullName>
    </submittedName>
</protein>
<gene>
    <name evidence="1" type="ORF">CROQUDRAFT_670131</name>
</gene>
<name>A0A9P6TDR8_9BASI</name>
<evidence type="ECO:0000313" key="2">
    <source>
        <dbReference type="Proteomes" id="UP000886653"/>
    </source>
</evidence>
<comment type="caution">
    <text evidence="1">The sequence shown here is derived from an EMBL/GenBank/DDBJ whole genome shotgun (WGS) entry which is preliminary data.</text>
</comment>
<organism evidence="1 2">
    <name type="scientific">Cronartium quercuum f. sp. fusiforme G11</name>
    <dbReference type="NCBI Taxonomy" id="708437"/>
    <lineage>
        <taxon>Eukaryota</taxon>
        <taxon>Fungi</taxon>
        <taxon>Dikarya</taxon>
        <taxon>Basidiomycota</taxon>
        <taxon>Pucciniomycotina</taxon>
        <taxon>Pucciniomycetes</taxon>
        <taxon>Pucciniales</taxon>
        <taxon>Coleosporiaceae</taxon>
        <taxon>Cronartium</taxon>
    </lineage>
</organism>
<dbReference type="EMBL" id="MU167241">
    <property type="protein sequence ID" value="KAG0147985.1"/>
    <property type="molecule type" value="Genomic_DNA"/>
</dbReference>
<evidence type="ECO:0000313" key="1">
    <source>
        <dbReference type="EMBL" id="KAG0147985.1"/>
    </source>
</evidence>
<accession>A0A9P6TDR8</accession>
<sequence length="134" mass="15791">MVRRLLRSYQLEKNSFRSRYNRHCYLPTSHCPNVAYFNPSEYNGVQGLIPVPKHEVNRILSERFPDARDLFQVSPPLLADHVSQVLRRVRVSHDSIALINLWVVHQCVVTALRHVQHHLYIMPADVEQPEEEWD</sequence>
<proteinExistence type="predicted"/>
<reference evidence="1" key="1">
    <citation type="submission" date="2013-11" db="EMBL/GenBank/DDBJ databases">
        <title>Genome sequence of the fusiform rust pathogen reveals effectors for host alternation and coevolution with pine.</title>
        <authorList>
            <consortium name="DOE Joint Genome Institute"/>
            <person name="Smith K."/>
            <person name="Pendleton A."/>
            <person name="Kubisiak T."/>
            <person name="Anderson C."/>
            <person name="Salamov A."/>
            <person name="Aerts A."/>
            <person name="Riley R."/>
            <person name="Clum A."/>
            <person name="Lindquist E."/>
            <person name="Ence D."/>
            <person name="Campbell M."/>
            <person name="Kronenberg Z."/>
            <person name="Feau N."/>
            <person name="Dhillon B."/>
            <person name="Hamelin R."/>
            <person name="Burleigh J."/>
            <person name="Smith J."/>
            <person name="Yandell M."/>
            <person name="Nelson C."/>
            <person name="Grigoriev I."/>
            <person name="Davis J."/>
        </authorList>
    </citation>
    <scope>NUCLEOTIDE SEQUENCE</scope>
    <source>
        <strain evidence="1">G11</strain>
    </source>
</reference>